<evidence type="ECO:0000256" key="1">
    <source>
        <dbReference type="SAM" id="MobiDB-lite"/>
    </source>
</evidence>
<reference evidence="2" key="1">
    <citation type="journal article" date="2019" name="bioRxiv">
        <title>The Genome of the Zebra Mussel, Dreissena polymorpha: A Resource for Invasive Species Research.</title>
        <authorList>
            <person name="McCartney M.A."/>
            <person name="Auch B."/>
            <person name="Kono T."/>
            <person name="Mallez S."/>
            <person name="Zhang Y."/>
            <person name="Obille A."/>
            <person name="Becker A."/>
            <person name="Abrahante J.E."/>
            <person name="Garbe J."/>
            <person name="Badalamenti J.P."/>
            <person name="Herman A."/>
            <person name="Mangelson H."/>
            <person name="Liachko I."/>
            <person name="Sullivan S."/>
            <person name="Sone E.D."/>
            <person name="Koren S."/>
            <person name="Silverstein K.A.T."/>
            <person name="Beckman K.B."/>
            <person name="Gohl D.M."/>
        </authorList>
    </citation>
    <scope>NUCLEOTIDE SEQUENCE</scope>
    <source>
        <strain evidence="2">Duluth1</strain>
        <tissue evidence="2">Whole animal</tissue>
    </source>
</reference>
<organism evidence="2 3">
    <name type="scientific">Dreissena polymorpha</name>
    <name type="common">Zebra mussel</name>
    <name type="synonym">Mytilus polymorpha</name>
    <dbReference type="NCBI Taxonomy" id="45954"/>
    <lineage>
        <taxon>Eukaryota</taxon>
        <taxon>Metazoa</taxon>
        <taxon>Spiralia</taxon>
        <taxon>Lophotrochozoa</taxon>
        <taxon>Mollusca</taxon>
        <taxon>Bivalvia</taxon>
        <taxon>Autobranchia</taxon>
        <taxon>Heteroconchia</taxon>
        <taxon>Euheterodonta</taxon>
        <taxon>Imparidentia</taxon>
        <taxon>Neoheterodontei</taxon>
        <taxon>Myida</taxon>
        <taxon>Dreissenoidea</taxon>
        <taxon>Dreissenidae</taxon>
        <taxon>Dreissena</taxon>
    </lineage>
</organism>
<keyword evidence="3" id="KW-1185">Reference proteome</keyword>
<evidence type="ECO:0000313" key="2">
    <source>
        <dbReference type="EMBL" id="KAH3768889.1"/>
    </source>
</evidence>
<accession>A0A9D4ICW6</accession>
<name>A0A9D4ICW6_DREPO</name>
<dbReference type="EMBL" id="JAIWYP010000009">
    <property type="protein sequence ID" value="KAH3768889.1"/>
    <property type="molecule type" value="Genomic_DNA"/>
</dbReference>
<feature type="region of interest" description="Disordered" evidence="1">
    <location>
        <begin position="82"/>
        <end position="131"/>
    </location>
</feature>
<feature type="compositionally biased region" description="Polar residues" evidence="1">
    <location>
        <begin position="94"/>
        <end position="104"/>
    </location>
</feature>
<evidence type="ECO:0000313" key="3">
    <source>
        <dbReference type="Proteomes" id="UP000828390"/>
    </source>
</evidence>
<reference evidence="2" key="2">
    <citation type="submission" date="2020-11" db="EMBL/GenBank/DDBJ databases">
        <authorList>
            <person name="McCartney M.A."/>
            <person name="Auch B."/>
            <person name="Kono T."/>
            <person name="Mallez S."/>
            <person name="Becker A."/>
            <person name="Gohl D.M."/>
            <person name="Silverstein K.A.T."/>
            <person name="Koren S."/>
            <person name="Bechman K.B."/>
            <person name="Herman A."/>
            <person name="Abrahante J.E."/>
            <person name="Garbe J."/>
        </authorList>
    </citation>
    <scope>NUCLEOTIDE SEQUENCE</scope>
    <source>
        <strain evidence="2">Duluth1</strain>
        <tissue evidence="2">Whole animal</tissue>
    </source>
</reference>
<gene>
    <name evidence="2" type="ORF">DPMN_170106</name>
</gene>
<protein>
    <submittedName>
        <fullName evidence="2">Uncharacterized protein</fullName>
    </submittedName>
</protein>
<dbReference type="Proteomes" id="UP000828390">
    <property type="component" value="Unassembled WGS sequence"/>
</dbReference>
<comment type="caution">
    <text evidence="2">The sequence shown here is derived from an EMBL/GenBank/DDBJ whole genome shotgun (WGS) entry which is preliminary data.</text>
</comment>
<sequence length="225" mass="23861">MCEPISCTTVTLHSPLCWEAENYNGRGMVRGLGVGLGLGLVICESKERQLCVEIVCEVKSCFLFHVKAQSHYDAGGAPVLFRGSTGDNRDEPGTTGNNRGSTGKSPGRTGNDRRGMATTRTAPGTTGMAPLLHRGPYRPRQSYGNAPIVAGVAPLRYIGKPALCRYATSIHRGSAWALPATTGVKLGLPVELRYTGALPGRCRLSPGLHLVIAGDNRGFTGINRS</sequence>
<dbReference type="AlphaFoldDB" id="A0A9D4ICW6"/>
<proteinExistence type="predicted"/>